<accession>A0A183SQW6</accession>
<evidence type="ECO:0000313" key="5">
    <source>
        <dbReference type="WBParaSite" id="SSLN_0000682301-mRNA-1"/>
    </source>
</evidence>
<dbReference type="Pfam" id="PF00487">
    <property type="entry name" value="FA_desaturase"/>
    <property type="match status" value="1"/>
</dbReference>
<dbReference type="InterPro" id="IPR005804">
    <property type="entry name" value="FA_desaturase_dom"/>
</dbReference>
<dbReference type="EMBL" id="UYSU01033773">
    <property type="protein sequence ID" value="VDL92999.1"/>
    <property type="molecule type" value="Genomic_DNA"/>
</dbReference>
<reference evidence="3 4" key="2">
    <citation type="submission" date="2018-11" db="EMBL/GenBank/DDBJ databases">
        <authorList>
            <consortium name="Pathogen Informatics"/>
        </authorList>
    </citation>
    <scope>NUCLEOTIDE SEQUENCE [LARGE SCALE GENOMIC DNA]</scope>
    <source>
        <strain evidence="3 4">NST_G2</strain>
    </source>
</reference>
<proteinExistence type="predicted"/>
<keyword evidence="1" id="KW-0472">Membrane</keyword>
<organism evidence="5">
    <name type="scientific">Schistocephalus solidus</name>
    <name type="common">Tapeworm</name>
    <dbReference type="NCBI Taxonomy" id="70667"/>
    <lineage>
        <taxon>Eukaryota</taxon>
        <taxon>Metazoa</taxon>
        <taxon>Spiralia</taxon>
        <taxon>Lophotrochozoa</taxon>
        <taxon>Platyhelminthes</taxon>
        <taxon>Cestoda</taxon>
        <taxon>Eucestoda</taxon>
        <taxon>Diphyllobothriidea</taxon>
        <taxon>Diphyllobothriidae</taxon>
        <taxon>Schistocephalus</taxon>
    </lineage>
</organism>
<dbReference type="WBParaSite" id="SSLN_0000682301-mRNA-1">
    <property type="protein sequence ID" value="SSLN_0000682301-mRNA-1"/>
    <property type="gene ID" value="SSLN_0000682301"/>
</dbReference>
<feature type="transmembrane region" description="Helical" evidence="1">
    <location>
        <begin position="77"/>
        <end position="96"/>
    </location>
</feature>
<evidence type="ECO:0000313" key="4">
    <source>
        <dbReference type="Proteomes" id="UP000275846"/>
    </source>
</evidence>
<evidence type="ECO:0000313" key="3">
    <source>
        <dbReference type="EMBL" id="VDL92999.1"/>
    </source>
</evidence>
<gene>
    <name evidence="3" type="ORF">SSLN_LOCUS6614</name>
</gene>
<name>A0A183SQW6_SCHSO</name>
<dbReference type="GO" id="GO:0046513">
    <property type="term" value="P:ceramide biosynthetic process"/>
    <property type="evidence" value="ECO:0007669"/>
    <property type="project" value="TreeGrafter"/>
</dbReference>
<reference evidence="5" key="1">
    <citation type="submission" date="2016-06" db="UniProtKB">
        <authorList>
            <consortium name="WormBaseParasite"/>
        </authorList>
    </citation>
    <scope>IDENTIFICATION</scope>
</reference>
<dbReference type="GO" id="GO:0042284">
    <property type="term" value="F:sphingolipid delta-4 desaturase activity"/>
    <property type="evidence" value="ECO:0007669"/>
    <property type="project" value="TreeGrafter"/>
</dbReference>
<keyword evidence="4" id="KW-1185">Reference proteome</keyword>
<dbReference type="AlphaFoldDB" id="A0A183SQW6"/>
<keyword evidence="1" id="KW-0812">Transmembrane</keyword>
<keyword evidence="1" id="KW-1133">Transmembrane helix</keyword>
<dbReference type="OrthoDB" id="200948at2759"/>
<dbReference type="STRING" id="70667.A0A183SQW6"/>
<sequence>MSRWLGHADLDTDIPLKIEATLFKSPTSRIVWLFANPLLYTLRPFFKAPRPLNVWEVINVIVQLAFGYVIWRWLGPLAFMYLFFSTYLGFALHPMAAHVISEHYLFADNLATHSYYGSMNFLMFNLGYHVEHHDFPYIPFSRLPQLKKMAPEYYNHLPYHSSMCKASQKGLYHEILLHLRKSNFLGYEDVPKRVLWDFIFLPNNGPQARGITTEDFSKPDLYANMKHFDIKSALTYPSSSATAAVATKTSATVKPKET</sequence>
<feature type="domain" description="Fatty acid desaturase" evidence="2">
    <location>
        <begin position="32"/>
        <end position="160"/>
    </location>
</feature>
<dbReference type="GO" id="GO:0016020">
    <property type="term" value="C:membrane"/>
    <property type="evidence" value="ECO:0007669"/>
    <property type="project" value="GOC"/>
</dbReference>
<dbReference type="Proteomes" id="UP000275846">
    <property type="component" value="Unassembled WGS sequence"/>
</dbReference>
<dbReference type="PANTHER" id="PTHR12879:SF8">
    <property type="entry name" value="SPHINGOLIPID DELTA(4)-DESATURASE DES1"/>
    <property type="match status" value="1"/>
</dbReference>
<evidence type="ECO:0000259" key="2">
    <source>
        <dbReference type="Pfam" id="PF00487"/>
    </source>
</evidence>
<evidence type="ECO:0000256" key="1">
    <source>
        <dbReference type="SAM" id="Phobius"/>
    </source>
</evidence>
<protein>
    <submittedName>
        <fullName evidence="5">FA_desaturase domain-containing protein</fullName>
    </submittedName>
</protein>
<dbReference type="PANTHER" id="PTHR12879">
    <property type="entry name" value="SPHINGOLIPID DELTA 4 DESATURASE/C-4 HYDROXYLASE PROTEIN DES2"/>
    <property type="match status" value="1"/>
</dbReference>